<reference evidence="11 12" key="1">
    <citation type="journal article" date="2017" name="Nat. Commun.">
        <title>Genome assembly with in vitro proximity ligation data and whole-genome triplication in lettuce.</title>
        <authorList>
            <person name="Reyes-Chin-Wo S."/>
            <person name="Wang Z."/>
            <person name="Yang X."/>
            <person name="Kozik A."/>
            <person name="Arikit S."/>
            <person name="Song C."/>
            <person name="Xia L."/>
            <person name="Froenicke L."/>
            <person name="Lavelle D.O."/>
            <person name="Truco M.J."/>
            <person name="Xia R."/>
            <person name="Zhu S."/>
            <person name="Xu C."/>
            <person name="Xu H."/>
            <person name="Xu X."/>
            <person name="Cox K."/>
            <person name="Korf I."/>
            <person name="Meyers B.C."/>
            <person name="Michelmore R.W."/>
        </authorList>
    </citation>
    <scope>NUCLEOTIDE SEQUENCE [LARGE SCALE GENOMIC DNA]</scope>
    <source>
        <strain evidence="12">cv. Salinas</strain>
        <tissue evidence="11">Seedlings</tissue>
    </source>
</reference>
<keyword evidence="8" id="KW-0472">Membrane</keyword>
<dbReference type="EC" id="2.3.1.-" evidence="6"/>
<feature type="active site" evidence="7">
    <location>
        <position position="384"/>
    </location>
</feature>
<gene>
    <name evidence="11" type="ORF">LSAT_V11C200093000</name>
</gene>
<keyword evidence="3 6" id="KW-0808">Transferase</keyword>
<dbReference type="SUPFAM" id="SSF53901">
    <property type="entry name" value="Thiolase-like"/>
    <property type="match status" value="2"/>
</dbReference>
<evidence type="ECO:0000256" key="8">
    <source>
        <dbReference type="SAM" id="Phobius"/>
    </source>
</evidence>
<evidence type="ECO:0000256" key="7">
    <source>
        <dbReference type="PIRSR" id="PIRSR036417-1"/>
    </source>
</evidence>
<dbReference type="InterPro" id="IPR012392">
    <property type="entry name" value="3-ktacl-CoA_syn"/>
</dbReference>
<evidence type="ECO:0000256" key="3">
    <source>
        <dbReference type="ARBA" id="ARBA00022679"/>
    </source>
</evidence>
<evidence type="ECO:0000256" key="4">
    <source>
        <dbReference type="ARBA" id="ARBA00023315"/>
    </source>
</evidence>
<dbReference type="GO" id="GO:0016020">
    <property type="term" value="C:membrane"/>
    <property type="evidence" value="ECO:0007669"/>
    <property type="project" value="InterPro"/>
</dbReference>
<dbReference type="GO" id="GO:0009922">
    <property type="term" value="F:fatty acid elongase activity"/>
    <property type="evidence" value="ECO:0007669"/>
    <property type="project" value="UniProtKB-EC"/>
</dbReference>
<dbReference type="AlphaFoldDB" id="A0A9R1XW21"/>
<sequence>MLILSRINTHKHSEHQRMLVISACLLVLSLLYLFYKLIDKRISQSCYILHYECFKPTEDRKVSTEFSGKMIRKCKNLGIEDYQFLLRAIVSSGIGEETYGPKNFFLGHGTNSSLNDSLHEMDEFFSETLDKLFSRSRVSPQDIDILVVNVSVMASVPSLTSRIIKHYKMRDDIKSFNLSGMGCSASLISINIVQNLFKTHRNKLALVLTSESIAPSWYNGNERSMILTNCLFRCGGASVLLTNKRSLQKQSMFKLKCLVRTHLGSSDEAYTCCRQQEDDKGHVGFFLGKTLPRTATRALTENLKNIAPKILPLTALFCFILTANIQKFGAKFLHIRVKRKVILNFKLGVDHFCLHPGGKAVIDGVKQSLGLTEGDMEPSRMTLHRFGNTSASSLWYVLGYMEAKKRLKKGDRVLMIGFGSGFKCNSCMWEVLRDLDDKNVWEDCVDKFPPKSLTNPYLEKYGWINDDPWIPPPEIVQAFASIESGD</sequence>
<dbReference type="EMBL" id="NBSK02000002">
    <property type="protein sequence ID" value="KAJ0221447.1"/>
    <property type="molecule type" value="Genomic_DNA"/>
</dbReference>
<protein>
    <recommendedName>
        <fullName evidence="6">3-ketoacyl-CoA synthase</fullName>
        <ecNumber evidence="6">2.3.1.-</ecNumber>
    </recommendedName>
</protein>
<feature type="transmembrane region" description="Helical" evidence="8">
    <location>
        <begin position="20"/>
        <end position="38"/>
    </location>
</feature>
<dbReference type="Pfam" id="PF08541">
    <property type="entry name" value="ACP_syn_III_C"/>
    <property type="match status" value="1"/>
</dbReference>
<dbReference type="Gene3D" id="3.40.47.10">
    <property type="match status" value="1"/>
</dbReference>
<dbReference type="InterPro" id="IPR016039">
    <property type="entry name" value="Thiolase-like"/>
</dbReference>
<evidence type="ECO:0000256" key="6">
    <source>
        <dbReference type="PIRNR" id="PIRNR036417"/>
    </source>
</evidence>
<feature type="active site" evidence="7">
    <location>
        <position position="183"/>
    </location>
</feature>
<comment type="similarity">
    <text evidence="2 6">Belongs to the thiolase-like superfamily. Chalcone/stilbene synthases family.</text>
</comment>
<comment type="caution">
    <text evidence="11">The sequence shown here is derived from an EMBL/GenBank/DDBJ whole genome shotgun (WGS) entry which is preliminary data.</text>
</comment>
<dbReference type="InterPro" id="IPR013747">
    <property type="entry name" value="ACP_syn_III_C"/>
</dbReference>
<evidence type="ECO:0000256" key="2">
    <source>
        <dbReference type="ARBA" id="ARBA00005531"/>
    </source>
</evidence>
<dbReference type="PANTHER" id="PTHR31561">
    <property type="entry name" value="3-KETOACYL-COA SYNTHASE"/>
    <property type="match status" value="1"/>
</dbReference>
<keyword evidence="4 6" id="KW-0012">Acyltransferase</keyword>
<comment type="pathway">
    <text evidence="1 6">Lipid metabolism; fatty acid biosynthesis.</text>
</comment>
<dbReference type="Proteomes" id="UP000235145">
    <property type="component" value="Unassembled WGS sequence"/>
</dbReference>
<name>A0A9R1XW21_LACSA</name>
<dbReference type="PIRSF" id="PIRSF036417">
    <property type="entry name" value="3-ktacl-CoA_syn"/>
    <property type="match status" value="1"/>
</dbReference>
<organism evidence="11 12">
    <name type="scientific">Lactuca sativa</name>
    <name type="common">Garden lettuce</name>
    <dbReference type="NCBI Taxonomy" id="4236"/>
    <lineage>
        <taxon>Eukaryota</taxon>
        <taxon>Viridiplantae</taxon>
        <taxon>Streptophyta</taxon>
        <taxon>Embryophyta</taxon>
        <taxon>Tracheophyta</taxon>
        <taxon>Spermatophyta</taxon>
        <taxon>Magnoliopsida</taxon>
        <taxon>eudicotyledons</taxon>
        <taxon>Gunneridae</taxon>
        <taxon>Pentapetalae</taxon>
        <taxon>asterids</taxon>
        <taxon>campanulids</taxon>
        <taxon>Asterales</taxon>
        <taxon>Asteraceae</taxon>
        <taxon>Cichorioideae</taxon>
        <taxon>Cichorieae</taxon>
        <taxon>Lactucinae</taxon>
        <taxon>Lactuca</taxon>
    </lineage>
</organism>
<accession>A0A9R1XW21</accession>
<dbReference type="InterPro" id="IPR013601">
    <property type="entry name" value="FAE1_typ3_polyketide_synth"/>
</dbReference>
<evidence type="ECO:0000259" key="10">
    <source>
        <dbReference type="Pfam" id="PF08541"/>
    </source>
</evidence>
<feature type="domain" description="FAE" evidence="9">
    <location>
        <begin position="43"/>
        <end position="323"/>
    </location>
</feature>
<feature type="active site" evidence="7">
    <location>
        <position position="351"/>
    </location>
</feature>
<evidence type="ECO:0000256" key="5">
    <source>
        <dbReference type="ARBA" id="ARBA00047375"/>
    </source>
</evidence>
<feature type="active site" evidence="7">
    <location>
        <position position="262"/>
    </location>
</feature>
<feature type="domain" description="Beta-ketoacyl-[acyl-carrier-protein] synthase III C-terminal" evidence="10">
    <location>
        <begin position="349"/>
        <end position="430"/>
    </location>
</feature>
<evidence type="ECO:0000256" key="1">
    <source>
        <dbReference type="ARBA" id="ARBA00005194"/>
    </source>
</evidence>
<feature type="active site" evidence="7">
    <location>
        <position position="355"/>
    </location>
</feature>
<evidence type="ECO:0000259" key="9">
    <source>
        <dbReference type="Pfam" id="PF08392"/>
    </source>
</evidence>
<dbReference type="CDD" id="cd00831">
    <property type="entry name" value="CHS_like"/>
    <property type="match status" value="1"/>
</dbReference>
<feature type="active site" evidence="7">
    <location>
        <position position="388"/>
    </location>
</feature>
<keyword evidence="8" id="KW-0812">Transmembrane</keyword>
<evidence type="ECO:0000313" key="12">
    <source>
        <dbReference type="Proteomes" id="UP000235145"/>
    </source>
</evidence>
<keyword evidence="12" id="KW-1185">Reference proteome</keyword>
<comment type="catalytic activity">
    <reaction evidence="5">
        <text>a very-long-chain acyl-CoA + malonyl-CoA + H(+) = a very-long-chain 3-oxoacyl-CoA + CO2 + CoA</text>
        <dbReference type="Rhea" id="RHEA:32727"/>
        <dbReference type="ChEBI" id="CHEBI:15378"/>
        <dbReference type="ChEBI" id="CHEBI:16526"/>
        <dbReference type="ChEBI" id="CHEBI:57287"/>
        <dbReference type="ChEBI" id="CHEBI:57384"/>
        <dbReference type="ChEBI" id="CHEBI:90725"/>
        <dbReference type="ChEBI" id="CHEBI:90736"/>
        <dbReference type="EC" id="2.3.1.199"/>
    </reaction>
</comment>
<keyword evidence="8" id="KW-1133">Transmembrane helix</keyword>
<evidence type="ECO:0000313" key="11">
    <source>
        <dbReference type="EMBL" id="KAJ0221447.1"/>
    </source>
</evidence>
<proteinExistence type="inferred from homology"/>
<dbReference type="Pfam" id="PF08392">
    <property type="entry name" value="FAE1_CUT1_RppA"/>
    <property type="match status" value="1"/>
</dbReference>
<dbReference type="GO" id="GO:0006633">
    <property type="term" value="P:fatty acid biosynthetic process"/>
    <property type="evidence" value="ECO:0007669"/>
    <property type="project" value="InterPro"/>
</dbReference>